<accession>A0A518HYA6</accession>
<proteinExistence type="predicted"/>
<dbReference type="KEGG" id="snep:Enr13x_57390"/>
<dbReference type="AlphaFoldDB" id="A0A518HYA6"/>
<sequence>MMMTIGKSVGKGGANRGPDTMTVQSLLNLNLDTLNAKLAANGEPKLAVLAEDGKIGTKTKDAIGAYQRHIIGMKSPDQRVDPGGNTLKQLNRVTATLPAITNLTAVFEKTFKASKLNQMKTGRIRVNNTTYAFRSGNSGRGNLPIGSYTVDNYRTRSQTGFKVDGVGFTYDVSDIKDSFSDRNAAAKKKGLAVGKRTELRIHPDGGKLGTAGCIGIIGSATTLRAFKRDMDAELTRAKNGQVTLKVK</sequence>
<evidence type="ECO:0000313" key="2">
    <source>
        <dbReference type="Proteomes" id="UP000319004"/>
    </source>
</evidence>
<dbReference type="RefSeq" id="WP_145390068.1">
    <property type="nucleotide sequence ID" value="NZ_CP037423.1"/>
</dbReference>
<reference evidence="1 2" key="1">
    <citation type="submission" date="2019-03" db="EMBL/GenBank/DDBJ databases">
        <title>Deep-cultivation of Planctomycetes and their phenomic and genomic characterization uncovers novel biology.</title>
        <authorList>
            <person name="Wiegand S."/>
            <person name="Jogler M."/>
            <person name="Boedeker C."/>
            <person name="Pinto D."/>
            <person name="Vollmers J."/>
            <person name="Rivas-Marin E."/>
            <person name="Kohn T."/>
            <person name="Peeters S.H."/>
            <person name="Heuer A."/>
            <person name="Rast P."/>
            <person name="Oberbeckmann S."/>
            <person name="Bunk B."/>
            <person name="Jeske O."/>
            <person name="Meyerdierks A."/>
            <person name="Storesund J.E."/>
            <person name="Kallscheuer N."/>
            <person name="Luecker S."/>
            <person name="Lage O.M."/>
            <person name="Pohl T."/>
            <person name="Merkel B.J."/>
            <person name="Hornburger P."/>
            <person name="Mueller R.-W."/>
            <person name="Bruemmer F."/>
            <person name="Labrenz M."/>
            <person name="Spormann A.M."/>
            <person name="Op den Camp H."/>
            <person name="Overmann J."/>
            <person name="Amann R."/>
            <person name="Jetten M.S.M."/>
            <person name="Mascher T."/>
            <person name="Medema M.H."/>
            <person name="Devos D.P."/>
            <person name="Kaster A.-K."/>
            <person name="Ovreas L."/>
            <person name="Rohde M."/>
            <person name="Galperin M.Y."/>
            <person name="Jogler C."/>
        </authorList>
    </citation>
    <scope>NUCLEOTIDE SEQUENCE [LARGE SCALE GENOMIC DNA]</scope>
    <source>
        <strain evidence="1 2">Enr13</strain>
    </source>
</reference>
<evidence type="ECO:0008006" key="3">
    <source>
        <dbReference type="Google" id="ProtNLM"/>
    </source>
</evidence>
<name>A0A518HYA6_9BACT</name>
<organism evidence="1 2">
    <name type="scientific">Stieleria neptunia</name>
    <dbReference type="NCBI Taxonomy" id="2527979"/>
    <lineage>
        <taxon>Bacteria</taxon>
        <taxon>Pseudomonadati</taxon>
        <taxon>Planctomycetota</taxon>
        <taxon>Planctomycetia</taxon>
        <taxon>Pirellulales</taxon>
        <taxon>Pirellulaceae</taxon>
        <taxon>Stieleria</taxon>
    </lineage>
</organism>
<gene>
    <name evidence="1" type="ORF">Enr13x_57390</name>
</gene>
<dbReference type="OrthoDB" id="9815245at2"/>
<protein>
    <recommendedName>
        <fullName evidence="3">Peptidoglycan binding domain protein</fullName>
    </recommendedName>
</protein>
<dbReference type="EMBL" id="CP037423">
    <property type="protein sequence ID" value="QDV45836.1"/>
    <property type="molecule type" value="Genomic_DNA"/>
</dbReference>
<evidence type="ECO:0000313" key="1">
    <source>
        <dbReference type="EMBL" id="QDV45836.1"/>
    </source>
</evidence>
<keyword evidence="2" id="KW-1185">Reference proteome</keyword>
<dbReference type="Proteomes" id="UP000319004">
    <property type="component" value="Chromosome"/>
</dbReference>